<reference evidence="1 2" key="1">
    <citation type="submission" date="2018-07" db="EMBL/GenBank/DDBJ databases">
        <title>Erythrobacter nanhaiensis sp. nov., a novel member of the genus Erythrobacter isolated from the South China Sea.</title>
        <authorList>
            <person name="Chen X."/>
            <person name="Liu J."/>
        </authorList>
    </citation>
    <scope>NUCLEOTIDE SEQUENCE [LARGE SCALE GENOMIC DNA]</scope>
    <source>
        <strain evidence="1 2">S-5</strain>
    </source>
</reference>
<name>A0A395LLX7_9SPHN</name>
<comment type="caution">
    <text evidence="1">The sequence shown here is derived from an EMBL/GenBank/DDBJ whole genome shotgun (WGS) entry which is preliminary data.</text>
</comment>
<dbReference type="Pfam" id="PF07277">
    <property type="entry name" value="SapC"/>
    <property type="match status" value="1"/>
</dbReference>
<dbReference type="EMBL" id="QRBB01000001">
    <property type="protein sequence ID" value="RDS77962.1"/>
    <property type="molecule type" value="Genomic_DNA"/>
</dbReference>
<gene>
    <name evidence="1" type="ORF">DL238_10360</name>
</gene>
<sequence length="258" mass="28461">MHARQDRAWKEEVAWASMTMELLNNVDHHDLRIVTARGRRTEETVNQVLALPSEFAALQRHFPIVFRKSAEGPLRPAAILGLDRDENLFLSEDGSWDAGIYVPAVLRRGPFAIAEDQAGEPKILVDIDDTRLSRTEGTPIFLPQGGHSPFLDEIAEVLRTIYTGQAMLDRLMAALERLDLLRPVDLHVRVSEDEVYAISQVFVIDGERLATIGGAELETLHRDGLLAPIFFAAASLDNIQRLANRKAQAGGVSAPAGA</sequence>
<organism evidence="1 2">
    <name type="scientific">Alteriqipengyuania lutimaris</name>
    <dbReference type="NCBI Taxonomy" id="1538146"/>
    <lineage>
        <taxon>Bacteria</taxon>
        <taxon>Pseudomonadati</taxon>
        <taxon>Pseudomonadota</taxon>
        <taxon>Alphaproteobacteria</taxon>
        <taxon>Sphingomonadales</taxon>
        <taxon>Erythrobacteraceae</taxon>
        <taxon>Alteriqipengyuania</taxon>
    </lineage>
</organism>
<dbReference type="Proteomes" id="UP000254101">
    <property type="component" value="Unassembled WGS sequence"/>
</dbReference>
<accession>A0A395LLX7</accession>
<proteinExistence type="predicted"/>
<evidence type="ECO:0000313" key="1">
    <source>
        <dbReference type="EMBL" id="RDS77962.1"/>
    </source>
</evidence>
<dbReference type="AlphaFoldDB" id="A0A395LLX7"/>
<protein>
    <submittedName>
        <fullName evidence="1">Peptide ABC transporter permease</fullName>
    </submittedName>
</protein>
<dbReference type="InterPro" id="IPR010836">
    <property type="entry name" value="SapC"/>
</dbReference>
<evidence type="ECO:0000313" key="2">
    <source>
        <dbReference type="Proteomes" id="UP000254101"/>
    </source>
</evidence>
<keyword evidence="2" id="KW-1185">Reference proteome</keyword>